<feature type="compositionally biased region" description="Low complexity" evidence="6">
    <location>
        <begin position="992"/>
        <end position="1003"/>
    </location>
</feature>
<dbReference type="InterPro" id="IPR038577">
    <property type="entry name" value="GT10-like_C_sf"/>
</dbReference>
<dbReference type="GO" id="GO:0032580">
    <property type="term" value="C:Golgi cisterna membrane"/>
    <property type="evidence" value="ECO:0007669"/>
    <property type="project" value="UniProtKB-SubCell"/>
</dbReference>
<dbReference type="OrthoDB" id="266243at2759"/>
<evidence type="ECO:0000256" key="1">
    <source>
        <dbReference type="ARBA" id="ARBA00004922"/>
    </source>
</evidence>
<dbReference type="RefSeq" id="XP_015653359.1">
    <property type="nucleotide sequence ID" value="XM_015808074.1"/>
</dbReference>
<dbReference type="Gene3D" id="3.40.50.11660">
    <property type="entry name" value="Glycosyl transferase family 10, C-terminal domain"/>
    <property type="match status" value="1"/>
</dbReference>
<feature type="region of interest" description="Disordered" evidence="6">
    <location>
        <begin position="1142"/>
        <end position="1164"/>
    </location>
</feature>
<comment type="similarity">
    <text evidence="2 5">Belongs to the glycosyltransferase 10 family.</text>
</comment>
<feature type="domain" description="Fucosyltransferase C-terminal" evidence="7">
    <location>
        <begin position="865"/>
        <end position="921"/>
    </location>
</feature>
<dbReference type="EMBL" id="LGTL01000027">
    <property type="protein sequence ID" value="KPA74922.1"/>
    <property type="molecule type" value="Genomic_DNA"/>
</dbReference>
<name>A0A0M9FS24_LEPPY</name>
<keyword evidence="5" id="KW-0472">Membrane</keyword>
<reference evidence="8 9" key="1">
    <citation type="submission" date="2015-07" db="EMBL/GenBank/DDBJ databases">
        <title>High-quality genome of monoxenous trypanosomatid Leptomonas pyrrhocoris.</title>
        <authorList>
            <person name="Flegontov P."/>
            <person name="Butenko A."/>
            <person name="Firsov S."/>
            <person name="Vlcek C."/>
            <person name="Logacheva M.D."/>
            <person name="Field M."/>
            <person name="Filatov D."/>
            <person name="Flegontova O."/>
            <person name="Gerasimov E."/>
            <person name="Jackson A.P."/>
            <person name="Kelly S."/>
            <person name="Opperdoes F."/>
            <person name="O'Reilly A."/>
            <person name="Votypka J."/>
            <person name="Yurchenko V."/>
            <person name="Lukes J."/>
        </authorList>
    </citation>
    <scope>NUCLEOTIDE SEQUENCE [LARGE SCALE GENOMIC DNA]</scope>
    <source>
        <strain evidence="8">H10</strain>
    </source>
</reference>
<keyword evidence="9" id="KW-1185">Reference proteome</keyword>
<feature type="region of interest" description="Disordered" evidence="6">
    <location>
        <begin position="992"/>
        <end position="1022"/>
    </location>
</feature>
<dbReference type="PANTHER" id="PTHR11929">
    <property type="entry name" value="ALPHA- 1,3 -FUCOSYLTRANSFERASE"/>
    <property type="match status" value="1"/>
</dbReference>
<evidence type="ECO:0000256" key="3">
    <source>
        <dbReference type="ARBA" id="ARBA00022676"/>
    </source>
</evidence>
<dbReference type="VEuPathDB" id="TriTrypDB:LpyrH10_27_0660"/>
<keyword evidence="5" id="KW-1133">Transmembrane helix</keyword>
<proteinExistence type="inferred from homology"/>
<feature type="region of interest" description="Disordered" evidence="6">
    <location>
        <begin position="1"/>
        <end position="22"/>
    </location>
</feature>
<dbReference type="EMBL" id="LGTL01000027">
    <property type="protein sequence ID" value="KPA74921.1"/>
    <property type="molecule type" value="Genomic_DNA"/>
</dbReference>
<feature type="compositionally biased region" description="Pro residues" evidence="6">
    <location>
        <begin position="933"/>
        <end position="943"/>
    </location>
</feature>
<dbReference type="InterPro" id="IPR001503">
    <property type="entry name" value="Glyco_trans_10"/>
</dbReference>
<comment type="subcellular location">
    <subcellularLocation>
        <location evidence="5">Golgi apparatus</location>
        <location evidence="5">Golgi stack membrane</location>
        <topology evidence="5">Single-pass type II membrane protein</topology>
    </subcellularLocation>
</comment>
<dbReference type="RefSeq" id="XP_015653361.1">
    <property type="nucleotide sequence ID" value="XM_015808076.1"/>
</dbReference>
<dbReference type="EC" id="2.4.1.-" evidence="5"/>
<dbReference type="RefSeq" id="XP_015653360.1">
    <property type="nucleotide sequence ID" value="XM_015808075.1"/>
</dbReference>
<comment type="caution">
    <text evidence="8">The sequence shown here is derived from an EMBL/GenBank/DDBJ whole genome shotgun (WGS) entry which is preliminary data.</text>
</comment>
<dbReference type="EMBL" id="LGTL01000027">
    <property type="protein sequence ID" value="KPA74920.1"/>
    <property type="molecule type" value="Genomic_DNA"/>
</dbReference>
<feature type="region of interest" description="Disordered" evidence="6">
    <location>
        <begin position="208"/>
        <end position="230"/>
    </location>
</feature>
<dbReference type="UniPathway" id="UPA00378"/>
<evidence type="ECO:0000313" key="9">
    <source>
        <dbReference type="Proteomes" id="UP000037923"/>
    </source>
</evidence>
<evidence type="ECO:0000259" key="7">
    <source>
        <dbReference type="Pfam" id="PF00852"/>
    </source>
</evidence>
<feature type="region of interest" description="Disordered" evidence="6">
    <location>
        <begin position="921"/>
        <end position="943"/>
    </location>
</feature>
<keyword evidence="3 5" id="KW-0328">Glycosyltransferase</keyword>
<gene>
    <name evidence="8" type="ORF">ABB37_08911</name>
</gene>
<protein>
    <recommendedName>
        <fullName evidence="5">Fucosyltransferase</fullName>
        <ecNumber evidence="5">2.4.1.-</ecNumber>
    </recommendedName>
</protein>
<dbReference type="Proteomes" id="UP000037923">
    <property type="component" value="Unassembled WGS sequence"/>
</dbReference>
<organism evidence="8 9">
    <name type="scientific">Leptomonas pyrrhocoris</name>
    <name type="common">Firebug parasite</name>
    <dbReference type="NCBI Taxonomy" id="157538"/>
    <lineage>
        <taxon>Eukaryota</taxon>
        <taxon>Discoba</taxon>
        <taxon>Euglenozoa</taxon>
        <taxon>Kinetoplastea</taxon>
        <taxon>Metakinetoplastina</taxon>
        <taxon>Trypanosomatida</taxon>
        <taxon>Trypanosomatidae</taxon>
        <taxon>Leishmaniinae</taxon>
        <taxon>Leptomonas</taxon>
    </lineage>
</organism>
<evidence type="ECO:0000313" key="8">
    <source>
        <dbReference type="EMBL" id="KPA74920.1"/>
    </source>
</evidence>
<dbReference type="GO" id="GO:0046920">
    <property type="term" value="F:alpha-(1-&gt;3)-fucosyltransferase activity"/>
    <property type="evidence" value="ECO:0007669"/>
    <property type="project" value="TreeGrafter"/>
</dbReference>
<keyword evidence="5" id="KW-0812">Transmembrane</keyword>
<feature type="transmembrane region" description="Helical" evidence="5">
    <location>
        <begin position="165"/>
        <end position="190"/>
    </location>
</feature>
<evidence type="ECO:0000256" key="2">
    <source>
        <dbReference type="ARBA" id="ARBA00008919"/>
    </source>
</evidence>
<accession>A0A0M9FS24</accession>
<dbReference type="SUPFAM" id="SSF53756">
    <property type="entry name" value="UDP-Glycosyltransferase/glycogen phosphorylase"/>
    <property type="match status" value="1"/>
</dbReference>
<feature type="region of interest" description="Disordered" evidence="6">
    <location>
        <begin position="324"/>
        <end position="350"/>
    </location>
</feature>
<dbReference type="RefSeq" id="XP_015653357.1">
    <property type="nucleotide sequence ID" value="XM_015808072.1"/>
</dbReference>
<comment type="pathway">
    <text evidence="1">Protein modification; protein glycosylation.</text>
</comment>
<feature type="compositionally biased region" description="Low complexity" evidence="6">
    <location>
        <begin position="327"/>
        <end position="347"/>
    </location>
</feature>
<evidence type="ECO:0000256" key="4">
    <source>
        <dbReference type="ARBA" id="ARBA00022679"/>
    </source>
</evidence>
<dbReference type="EMBL" id="LGTL01000027">
    <property type="protein sequence ID" value="KPA74919.1"/>
    <property type="molecule type" value="Genomic_DNA"/>
</dbReference>
<sequence length="1356" mass="145713">MKSRAAQRQGGENAHNVSPASDALHLGVAHALTPSEGATVAVLTEGGAQTRLLANDAAAAAVVAEEGDDPEASEDGEHISQQHVWPRSCSYPLVGGVRRLCQSTLFFLTRSFSAAPPATPAAAPPSSASAQAGTAGRPSRSVRKRPSPFRGAVSTLRARARRHPVLCGVCVCIVVVLVLIAADAFLSLVAQMMHLPLGGDAGELRGADATRQRQPTAQGGAGAKTPSQDSGHASWLTSSLFTVVSFLFPTAVAMWREMSLREPDISAVYLYDDAAAAVYRDHNVLERAYLPRHALPWVTIDAAVFRTPAEWARAPLGRDDLLPFPASPSAAPQAEASGGAAPAGQESTRLPPEITVTVYSPAGTFRSYYCADEPNRTRVDEELYMDPARRAVLDSVFADSPAALKAAQTGAPKRASAADLRCRGCTFQCVHPRFLRGARGRGGAAAALAGDVVDGGALSWDVSLEDVDAGLIQLPGDSEGGNHNGSSSIVTVTRNDLFTCKMVYANDGPNPRDVAMRRALLLSTDVWLAHYGGALPFYYVNYSTAATLLPHGASGGLNTTTASSLPPSSPYSLVRLLPLHTVGAYEESIQSFPGYALWQAHWTQFDAVYMQQRVRRPSLLPRPRGWRATSPTASGKAAAVPPGTSFSMWGHVHLVLHEFQLIVFLNQQLRAARAAEPQRESLTENDAPSLMAAASGVIPRMAVELLHGADTMLLPMEDENFHVPATSGVRWRPPSVADWSGTPPHNTTHEPRKLLLPFSAGGRIPAIAAAISNCWHGRMWWLSELSRYYPVHNFGRCNIPPPPPMPGDAEPPSAGGIPQRVRYGFPAECKAQKIYPHHDSAMERARRRLSSSFPAVGRPRSLSHENRNHELRCVFRKYKYVLAFENTVEDGYVTEKVYNALLSGALPLYVGAMNIDQYVPQGGSRAGSQHPQSSPPSASPPPVLSVLPVLQMFPILNETAMRLEDRRIVKLHEEEEAISGEVLRTHAATLRTDAAQARRAAATSPSQRNVNNGGRPPADAGTHETMEATATLAEWTARAMEAVARQAPNNSCASHFLLYNTAPSTAVPEAKDAGSAVESVADLPFHLPLGTWPAANAAAATPPASPGETALTEAGADRRTASGFPSFLWRLHHDLTRRLNLHAQGGGTEERGERKKTATKTQPKQRSVTIFSYPFIDLFANTARGFAEEVAAAKAKSTRVSANAVGDQLPRGTPALPDRIEAFHDYDDTELPAGETGKTSRERAAAGNTTQGVWLSRGNAFSEYYVRRRIPPAAKYEAAVRTSDGPPMSGFAQLAAYLRALDADPGLVEQAGYFDWWKAERMEDFGGAFLEKLYIPHPICSICAGALEKKERRGLA</sequence>
<dbReference type="InterPro" id="IPR055270">
    <property type="entry name" value="Glyco_tran_10_C"/>
</dbReference>
<dbReference type="RefSeq" id="XP_015653358.1">
    <property type="nucleotide sequence ID" value="XM_015808073.1"/>
</dbReference>
<dbReference type="PANTHER" id="PTHR11929:SF194">
    <property type="entry name" value="ALPHA-(1,3)-FUCOSYLTRANSFERASE 10"/>
    <property type="match status" value="1"/>
</dbReference>
<evidence type="ECO:0000256" key="5">
    <source>
        <dbReference type="RuleBase" id="RU003832"/>
    </source>
</evidence>
<dbReference type="EMBL" id="LGTL01000027">
    <property type="protein sequence ID" value="KPA74918.1"/>
    <property type="molecule type" value="Genomic_DNA"/>
</dbReference>
<feature type="region of interest" description="Disordered" evidence="6">
    <location>
        <begin position="117"/>
        <end position="148"/>
    </location>
</feature>
<keyword evidence="4 5" id="KW-0808">Transferase</keyword>
<dbReference type="Pfam" id="PF00852">
    <property type="entry name" value="Glyco_transf_10"/>
    <property type="match status" value="1"/>
</dbReference>
<evidence type="ECO:0000256" key="6">
    <source>
        <dbReference type="SAM" id="MobiDB-lite"/>
    </source>
</evidence>
<dbReference type="GeneID" id="26909194"/>
<keyword evidence="5" id="KW-0333">Golgi apparatus</keyword>